<dbReference type="InterPro" id="IPR002347">
    <property type="entry name" value="SDR_fam"/>
</dbReference>
<dbReference type="CDD" id="cd05233">
    <property type="entry name" value="SDR_c"/>
    <property type="match status" value="1"/>
</dbReference>
<dbReference type="Proteomes" id="UP000263094">
    <property type="component" value="Unassembled WGS sequence"/>
</dbReference>
<evidence type="ECO:0000256" key="2">
    <source>
        <dbReference type="ARBA" id="ARBA00023002"/>
    </source>
</evidence>
<organism evidence="3 4">
    <name type="scientific">Streptomyces triticagri</name>
    <dbReference type="NCBI Taxonomy" id="2293568"/>
    <lineage>
        <taxon>Bacteria</taxon>
        <taxon>Bacillati</taxon>
        <taxon>Actinomycetota</taxon>
        <taxon>Actinomycetes</taxon>
        <taxon>Kitasatosporales</taxon>
        <taxon>Streptomycetaceae</taxon>
        <taxon>Streptomyces</taxon>
    </lineage>
</organism>
<comment type="caution">
    <text evidence="3">The sequence shown here is derived from an EMBL/GenBank/DDBJ whole genome shotgun (WGS) entry which is preliminary data.</text>
</comment>
<dbReference type="GO" id="GO:0016491">
    <property type="term" value="F:oxidoreductase activity"/>
    <property type="evidence" value="ECO:0007669"/>
    <property type="project" value="UniProtKB-KW"/>
</dbReference>
<keyword evidence="4" id="KW-1185">Reference proteome</keyword>
<dbReference type="FunFam" id="3.40.50.720:FF:000084">
    <property type="entry name" value="Short-chain dehydrogenase reductase"/>
    <property type="match status" value="1"/>
</dbReference>
<dbReference type="PANTHER" id="PTHR43669">
    <property type="entry name" value="5-KETO-D-GLUCONATE 5-REDUCTASE"/>
    <property type="match status" value="1"/>
</dbReference>
<dbReference type="AlphaFoldDB" id="A0A372LXJ6"/>
<sequence>MRSTETPSNRRTALVTGAGSGIGRTIALAFAAEGANLVVAGRTEATLKETADLIATAGGTALAVPTDITRPDDVRALIDAAVTRFGSLDVAVNNAGVARGGHPLADLPEEDWHALVDTNLTGVFLALRAEVAQMRTQPTGGAIVNIASNIGAHRSLPGLTAYAATKAAISALTRGAALDHIKDGVRINAVSPGPTETTMSMRPGETEAERIERMRSEAPVGRVSTTDEIAAAVLHLASPASASTVGTDLVVDGGASA</sequence>
<evidence type="ECO:0000313" key="3">
    <source>
        <dbReference type="EMBL" id="RFU83130.1"/>
    </source>
</evidence>
<dbReference type="Pfam" id="PF13561">
    <property type="entry name" value="adh_short_C2"/>
    <property type="match status" value="1"/>
</dbReference>
<dbReference type="PANTHER" id="PTHR43669:SF3">
    <property type="entry name" value="ALCOHOL DEHYDROGENASE, PUTATIVE (AFU_ORTHOLOGUE AFUA_3G03445)-RELATED"/>
    <property type="match status" value="1"/>
</dbReference>
<gene>
    <name evidence="3" type="ORF">DY218_29270</name>
</gene>
<dbReference type="RefSeq" id="WP_128559150.1">
    <property type="nucleotide sequence ID" value="NZ_QUAK01000219.1"/>
</dbReference>
<protein>
    <submittedName>
        <fullName evidence="3">SDR family NAD(P)-dependent oxidoreductase</fullName>
    </submittedName>
</protein>
<dbReference type="PRINTS" id="PR00081">
    <property type="entry name" value="GDHRDH"/>
</dbReference>
<dbReference type="OrthoDB" id="7064009at2"/>
<dbReference type="PROSITE" id="PS00061">
    <property type="entry name" value="ADH_SHORT"/>
    <property type="match status" value="1"/>
</dbReference>
<evidence type="ECO:0000313" key="4">
    <source>
        <dbReference type="Proteomes" id="UP000263094"/>
    </source>
</evidence>
<name>A0A372LXJ6_9ACTN</name>
<dbReference type="InterPro" id="IPR036291">
    <property type="entry name" value="NAD(P)-bd_dom_sf"/>
</dbReference>
<dbReference type="SUPFAM" id="SSF51735">
    <property type="entry name" value="NAD(P)-binding Rossmann-fold domains"/>
    <property type="match status" value="1"/>
</dbReference>
<keyword evidence="2" id="KW-0560">Oxidoreductase</keyword>
<dbReference type="PRINTS" id="PR00080">
    <property type="entry name" value="SDRFAMILY"/>
</dbReference>
<comment type="similarity">
    <text evidence="1">Belongs to the short-chain dehydrogenases/reductases (SDR) family.</text>
</comment>
<dbReference type="InterPro" id="IPR020904">
    <property type="entry name" value="Sc_DH/Rdtase_CS"/>
</dbReference>
<proteinExistence type="inferred from homology"/>
<reference evidence="3 4" key="1">
    <citation type="submission" date="2018-08" db="EMBL/GenBank/DDBJ databases">
        <title>Isolation, diversity and antifungal activity of Actinobacteria from wheat.</title>
        <authorList>
            <person name="Han C."/>
        </authorList>
    </citation>
    <scope>NUCLEOTIDE SEQUENCE [LARGE SCALE GENOMIC DNA]</scope>
    <source>
        <strain evidence="3 4">NEAU-YY421</strain>
    </source>
</reference>
<dbReference type="EMBL" id="QUAK01000219">
    <property type="protein sequence ID" value="RFU83130.1"/>
    <property type="molecule type" value="Genomic_DNA"/>
</dbReference>
<accession>A0A372LXJ6</accession>
<dbReference type="Gene3D" id="3.40.50.720">
    <property type="entry name" value="NAD(P)-binding Rossmann-like Domain"/>
    <property type="match status" value="1"/>
</dbReference>
<evidence type="ECO:0000256" key="1">
    <source>
        <dbReference type="ARBA" id="ARBA00006484"/>
    </source>
</evidence>